<name>A0A366HL98_9BACT</name>
<feature type="region of interest" description="Disordered" evidence="2">
    <location>
        <begin position="68"/>
        <end position="89"/>
    </location>
</feature>
<proteinExistence type="predicted"/>
<keyword evidence="4" id="KW-1185">Reference proteome</keyword>
<dbReference type="RefSeq" id="WP_113959190.1">
    <property type="nucleotide sequence ID" value="NZ_QNRR01000005.1"/>
</dbReference>
<organism evidence="3 4">
    <name type="scientific">Roseimicrobium gellanilyticum</name>
    <dbReference type="NCBI Taxonomy" id="748857"/>
    <lineage>
        <taxon>Bacteria</taxon>
        <taxon>Pseudomonadati</taxon>
        <taxon>Verrucomicrobiota</taxon>
        <taxon>Verrucomicrobiia</taxon>
        <taxon>Verrucomicrobiales</taxon>
        <taxon>Verrucomicrobiaceae</taxon>
        <taxon>Roseimicrobium</taxon>
    </lineage>
</organism>
<gene>
    <name evidence="3" type="ORF">DES53_105109</name>
</gene>
<feature type="coiled-coil region" evidence="1">
    <location>
        <begin position="16"/>
        <end position="43"/>
    </location>
</feature>
<evidence type="ECO:0000256" key="2">
    <source>
        <dbReference type="SAM" id="MobiDB-lite"/>
    </source>
</evidence>
<dbReference type="Proteomes" id="UP000253426">
    <property type="component" value="Unassembled WGS sequence"/>
</dbReference>
<dbReference type="EMBL" id="QNRR01000005">
    <property type="protein sequence ID" value="RBP43710.1"/>
    <property type="molecule type" value="Genomic_DNA"/>
</dbReference>
<evidence type="ECO:0000313" key="4">
    <source>
        <dbReference type="Proteomes" id="UP000253426"/>
    </source>
</evidence>
<evidence type="ECO:0000256" key="1">
    <source>
        <dbReference type="SAM" id="Coils"/>
    </source>
</evidence>
<dbReference type="AlphaFoldDB" id="A0A366HL98"/>
<sequence length="139" mass="15330">MPPKSSAAFAHQPVAKMILREHLAQLESSLEETRGRVLSALDEELASIRQWMESLKDFDTALTVYRPEAETSAEGSEKTPSKFKPSKPSNIVELTAQDFAMTPEPLREPALDPTLEQATMDELNAALAAVFEHMGHKPA</sequence>
<evidence type="ECO:0000313" key="3">
    <source>
        <dbReference type="EMBL" id="RBP43710.1"/>
    </source>
</evidence>
<accession>A0A366HL98</accession>
<comment type="caution">
    <text evidence="3">The sequence shown here is derived from an EMBL/GenBank/DDBJ whole genome shotgun (WGS) entry which is preliminary data.</text>
</comment>
<keyword evidence="1" id="KW-0175">Coiled coil</keyword>
<protein>
    <submittedName>
        <fullName evidence="3">Uncharacterized protein</fullName>
    </submittedName>
</protein>
<reference evidence="3 4" key="1">
    <citation type="submission" date="2018-06" db="EMBL/GenBank/DDBJ databases">
        <title>Genomic Encyclopedia of Type Strains, Phase IV (KMG-IV): sequencing the most valuable type-strain genomes for metagenomic binning, comparative biology and taxonomic classification.</title>
        <authorList>
            <person name="Goeker M."/>
        </authorList>
    </citation>
    <scope>NUCLEOTIDE SEQUENCE [LARGE SCALE GENOMIC DNA]</scope>
    <source>
        <strain evidence="3 4">DSM 25532</strain>
    </source>
</reference>